<dbReference type="SUPFAM" id="SSF160904">
    <property type="entry name" value="Jann2411-like"/>
    <property type="match status" value="1"/>
</dbReference>
<proteinExistence type="predicted"/>
<name>A0A286GVH6_9BACT</name>
<evidence type="ECO:0000259" key="1">
    <source>
        <dbReference type="Pfam" id="PF11706"/>
    </source>
</evidence>
<dbReference type="InterPro" id="IPR023286">
    <property type="entry name" value="ABATE_dom_sf"/>
</dbReference>
<dbReference type="RefSeq" id="WP_245878026.1">
    <property type="nucleotide sequence ID" value="NZ_OCNH01000009.1"/>
</dbReference>
<dbReference type="InterPro" id="IPR010852">
    <property type="entry name" value="ABATE"/>
</dbReference>
<dbReference type="InterPro" id="IPR021005">
    <property type="entry name" value="Znf_CGNR"/>
</dbReference>
<dbReference type="AlphaFoldDB" id="A0A286GVH6"/>
<feature type="domain" description="Zinc finger CGNR" evidence="1">
    <location>
        <begin position="163"/>
        <end position="203"/>
    </location>
</feature>
<dbReference type="Proteomes" id="UP000219452">
    <property type="component" value="Unassembled WGS sequence"/>
</dbReference>
<evidence type="ECO:0000313" key="3">
    <source>
        <dbReference type="Proteomes" id="UP000219452"/>
    </source>
</evidence>
<dbReference type="PANTHER" id="PTHR35525:SF3">
    <property type="entry name" value="BLL6575 PROTEIN"/>
    <property type="match status" value="1"/>
</dbReference>
<organism evidence="2 3">
    <name type="scientific">Spirosoma fluviale</name>
    <dbReference type="NCBI Taxonomy" id="1597977"/>
    <lineage>
        <taxon>Bacteria</taxon>
        <taxon>Pseudomonadati</taxon>
        <taxon>Bacteroidota</taxon>
        <taxon>Cytophagia</taxon>
        <taxon>Cytophagales</taxon>
        <taxon>Cytophagaceae</taxon>
        <taxon>Spirosoma</taxon>
    </lineage>
</organism>
<dbReference type="Pfam" id="PF07336">
    <property type="entry name" value="ABATE"/>
    <property type="match status" value="1"/>
</dbReference>
<protein>
    <submittedName>
        <fullName evidence="2">Conserved protein containing a Zn-ribbon-like motif, possibly RNA-binding</fullName>
    </submittedName>
</protein>
<evidence type="ECO:0000313" key="2">
    <source>
        <dbReference type="EMBL" id="SOD99119.1"/>
    </source>
</evidence>
<gene>
    <name evidence="2" type="ORF">SAMN06269250_6283</name>
</gene>
<dbReference type="Pfam" id="PF11706">
    <property type="entry name" value="zf-CGNR"/>
    <property type="match status" value="1"/>
</dbReference>
<keyword evidence="3" id="KW-1185">Reference proteome</keyword>
<reference evidence="3" key="1">
    <citation type="submission" date="2017-09" db="EMBL/GenBank/DDBJ databases">
        <authorList>
            <person name="Varghese N."/>
            <person name="Submissions S."/>
        </authorList>
    </citation>
    <scope>NUCLEOTIDE SEQUENCE [LARGE SCALE GENOMIC DNA]</scope>
    <source>
        <strain evidence="3">DSM 29961</strain>
    </source>
</reference>
<dbReference type="Gene3D" id="1.10.3300.10">
    <property type="entry name" value="Jann2411-like domain"/>
    <property type="match status" value="1"/>
</dbReference>
<accession>A0A286GVH6</accession>
<sequence>MPMGKVSTIADMDLIGGAACLDFVNTALNDELPVERLHSYSDLLTLIDRLSLLDTSTLAALKGLVEENPEQAERVLQKAREVRQVLLTVFAALARGQFPQVTAQVFISFNESIQEALGERGFSAQGAKLELSWERPDKELMQAVWVFSLSAYELLTTQDQDLIKQCGGCGWFFLDETKNHRRKWCDMQTCGTNQKARRYYQRKKQGTTSTLRSEK</sequence>
<dbReference type="PANTHER" id="PTHR35525">
    <property type="entry name" value="BLL6575 PROTEIN"/>
    <property type="match status" value="1"/>
</dbReference>
<dbReference type="EMBL" id="OCNH01000009">
    <property type="protein sequence ID" value="SOD99119.1"/>
    <property type="molecule type" value="Genomic_DNA"/>
</dbReference>